<dbReference type="InterPro" id="IPR036388">
    <property type="entry name" value="WH-like_DNA-bd_sf"/>
</dbReference>
<reference evidence="2" key="2">
    <citation type="submission" date="2021-04" db="EMBL/GenBank/DDBJ databases">
        <title>Complete Genome sequence and Methylome Analysis of the Haloarchaeon Haloarcula sinaiiensis.</title>
        <authorList>
            <person name="Fomenkov A."/>
            <person name="DasSarma P."/>
            <person name="DasSarma S."/>
            <person name="Roberts R.J."/>
        </authorList>
    </citation>
    <scope>NUCLEOTIDE SEQUENCE</scope>
    <source>
        <strain evidence="2">ATCC 33800</strain>
        <plasmid evidence="2">pHsi540</plasmid>
    </source>
</reference>
<dbReference type="EMBL" id="AOLR01000049">
    <property type="protein sequence ID" value="EMA09214.1"/>
    <property type="molecule type" value="Genomic_DNA"/>
</dbReference>
<geneLocation type="plasmid" evidence="2 4">
    <name>pHsi540</name>
</geneLocation>
<reference evidence="1 3" key="1">
    <citation type="journal article" date="2014" name="PLoS Genet.">
        <title>Phylogenetically driven sequencing of extremely halophilic archaea reveals strategies for static and dynamic osmo-response.</title>
        <authorList>
            <person name="Becker E.A."/>
            <person name="Seitzer P.M."/>
            <person name="Tritt A."/>
            <person name="Larsen D."/>
            <person name="Krusor M."/>
            <person name="Yao A.I."/>
            <person name="Wu D."/>
            <person name="Madern D."/>
            <person name="Eisen J.A."/>
            <person name="Darling A.E."/>
            <person name="Facciotti M.T."/>
        </authorList>
    </citation>
    <scope>NUCLEOTIDE SEQUENCE [LARGE SCALE GENOMIC DNA]</scope>
    <source>
        <strain evidence="1 3">ATCC 33800</strain>
    </source>
</reference>
<dbReference type="GeneID" id="64824764"/>
<evidence type="ECO:0000313" key="3">
    <source>
        <dbReference type="Proteomes" id="UP000011659"/>
    </source>
</evidence>
<dbReference type="AlphaFoldDB" id="M0JMK8"/>
<dbReference type="InterPro" id="IPR011991">
    <property type="entry name" value="ArsR-like_HTH"/>
</dbReference>
<evidence type="ECO:0000313" key="1">
    <source>
        <dbReference type="EMBL" id="EMA09214.1"/>
    </source>
</evidence>
<gene>
    <name evidence="1" type="ORF">C436_19393</name>
    <name evidence="2" type="ORF">KDQ40_17370</name>
</gene>
<dbReference type="PATRIC" id="fig|662476.7.peg.3864"/>
<dbReference type="CDD" id="cd00090">
    <property type="entry name" value="HTH_ARSR"/>
    <property type="match status" value="1"/>
</dbReference>
<dbReference type="InterPro" id="IPR019885">
    <property type="entry name" value="Tscrpt_reg_HTH_AsnC-type_CS"/>
</dbReference>
<organism evidence="1 3">
    <name type="scientific">Haloarcula marismortui ATCC 33800</name>
    <dbReference type="NCBI Taxonomy" id="662476"/>
    <lineage>
        <taxon>Archaea</taxon>
        <taxon>Methanobacteriati</taxon>
        <taxon>Methanobacteriota</taxon>
        <taxon>Stenosarchaea group</taxon>
        <taxon>Halobacteria</taxon>
        <taxon>Halobacteriales</taxon>
        <taxon>Haloarculaceae</taxon>
        <taxon>Haloarcula</taxon>
    </lineage>
</organism>
<evidence type="ECO:0000313" key="2">
    <source>
        <dbReference type="EMBL" id="QUJ74226.1"/>
    </source>
</evidence>
<dbReference type="PROSITE" id="PS00519">
    <property type="entry name" value="HTH_ASNC_1"/>
    <property type="match status" value="1"/>
</dbReference>
<accession>M0JMK8</accession>
<dbReference type="EMBL" id="CP073368">
    <property type="protein sequence ID" value="QUJ74226.1"/>
    <property type="molecule type" value="Genomic_DNA"/>
</dbReference>
<keyword evidence="2" id="KW-0614">Plasmid</keyword>
<sequence length="82" mass="8828">MSQLSDESVETLVLIGLHADPVVTAPELAEELGISSQAVNKRLTTLEDNGYIASKKVGAAAKVYWLTEDGNEKVSEVGLKWL</sequence>
<keyword evidence="3" id="KW-1185">Reference proteome</keyword>
<name>M0JMK8_9EURY</name>
<dbReference type="OrthoDB" id="189973at2157"/>
<dbReference type="SUPFAM" id="SSF46785">
    <property type="entry name" value="Winged helix' DNA-binding domain"/>
    <property type="match status" value="1"/>
</dbReference>
<dbReference type="Pfam" id="PF13412">
    <property type="entry name" value="HTH_24"/>
    <property type="match status" value="1"/>
</dbReference>
<dbReference type="Proteomes" id="UP000011659">
    <property type="component" value="Unassembled WGS sequence"/>
</dbReference>
<dbReference type="KEGG" id="hsin:KDQ40_17370"/>
<proteinExistence type="predicted"/>
<protein>
    <submittedName>
        <fullName evidence="2">Winged helix-turn-helix transcriptional regulator</fullName>
    </submittedName>
</protein>
<dbReference type="Proteomes" id="UP000682967">
    <property type="component" value="Plasmid pHsi540"/>
</dbReference>
<dbReference type="RefSeq" id="WP_004966471.1">
    <property type="nucleotide sequence ID" value="NZ_AOLR01000049.1"/>
</dbReference>
<dbReference type="Gene3D" id="1.10.10.10">
    <property type="entry name" value="Winged helix-like DNA-binding domain superfamily/Winged helix DNA-binding domain"/>
    <property type="match status" value="1"/>
</dbReference>
<dbReference type="InterPro" id="IPR036390">
    <property type="entry name" value="WH_DNA-bd_sf"/>
</dbReference>
<evidence type="ECO:0000313" key="4">
    <source>
        <dbReference type="Proteomes" id="UP000682967"/>
    </source>
</evidence>